<proteinExistence type="predicted"/>
<sequence>MIITTRNRQRKTKQAKVWKNANKSIKGAQEHTVQLLEKKRLIGRLLEKCILEGKGCQNLPAVYFSSSKHEEEPNNVKKMASDIPGSVTLPVAPMAATGQVRMAGAMPARGGKRRSGMDFDDEDGEGPSKFSSFNPDVLLSLFSDPSSFCSPAEVNLDVK</sequence>
<dbReference type="Proteomes" id="UP001057279">
    <property type="component" value="Linkage Group LG15"/>
</dbReference>
<dbReference type="EMBL" id="CM043040">
    <property type="protein sequence ID" value="KAI4572886.1"/>
    <property type="molecule type" value="Genomic_DNA"/>
</dbReference>
<protein>
    <submittedName>
        <fullName evidence="1">Uncharacterized protein</fullName>
    </submittedName>
</protein>
<gene>
    <name evidence="1" type="ORF">MJG53_012724</name>
</gene>
<keyword evidence="2" id="KW-1185">Reference proteome</keyword>
<name>A0ACB9ULP7_9CETA</name>
<accession>A0ACB9ULP7</accession>
<comment type="caution">
    <text evidence="1">The sequence shown here is derived from an EMBL/GenBank/DDBJ whole genome shotgun (WGS) entry which is preliminary data.</text>
</comment>
<evidence type="ECO:0000313" key="1">
    <source>
        <dbReference type="EMBL" id="KAI4572886.1"/>
    </source>
</evidence>
<organism evidence="1 2">
    <name type="scientific">Ovis ammon polii x Ovis aries</name>
    <dbReference type="NCBI Taxonomy" id="2918886"/>
    <lineage>
        <taxon>Eukaryota</taxon>
        <taxon>Metazoa</taxon>
        <taxon>Chordata</taxon>
        <taxon>Craniata</taxon>
        <taxon>Vertebrata</taxon>
        <taxon>Euteleostomi</taxon>
        <taxon>Mammalia</taxon>
        <taxon>Eutheria</taxon>
        <taxon>Laurasiatheria</taxon>
        <taxon>Artiodactyla</taxon>
        <taxon>Ruminantia</taxon>
        <taxon>Pecora</taxon>
        <taxon>Bovidae</taxon>
        <taxon>Caprinae</taxon>
        <taxon>Ovis</taxon>
    </lineage>
</organism>
<evidence type="ECO:0000313" key="2">
    <source>
        <dbReference type="Proteomes" id="UP001057279"/>
    </source>
</evidence>
<reference evidence="1" key="1">
    <citation type="submission" date="2022-03" db="EMBL/GenBank/DDBJ databases">
        <title>Genomic analyses of argali, domestic sheep and their hybrids provide insights into chromosomal evolution, heterosis and genetic basis of agronomic traits.</title>
        <authorList>
            <person name="Li M."/>
        </authorList>
    </citation>
    <scope>NUCLEOTIDE SEQUENCE</scope>
    <source>
        <strain evidence="1">F1 hybrid</strain>
    </source>
</reference>